<comment type="subcellular location">
    <subcellularLocation>
        <location evidence="2">Cell outer membrane</location>
    </subcellularLocation>
    <subcellularLocation>
        <location evidence="1">Cell surface</location>
    </subcellularLocation>
</comment>
<dbReference type="SUPFAM" id="SSF54523">
    <property type="entry name" value="Pili subunits"/>
    <property type="match status" value="1"/>
</dbReference>
<evidence type="ECO:0000256" key="3">
    <source>
        <dbReference type="ARBA" id="ARBA00022452"/>
    </source>
</evidence>
<keyword evidence="12" id="KW-1185">Reference proteome</keyword>
<evidence type="ECO:0000313" key="11">
    <source>
        <dbReference type="EMBL" id="MEE1675555.1"/>
    </source>
</evidence>
<evidence type="ECO:0000256" key="1">
    <source>
        <dbReference type="ARBA" id="ARBA00004241"/>
    </source>
</evidence>
<evidence type="ECO:0000256" key="9">
    <source>
        <dbReference type="SAM" id="SignalP"/>
    </source>
</evidence>
<gene>
    <name evidence="11" type="ORF">SNR37_000881</name>
</gene>
<proteinExistence type="predicted"/>
<dbReference type="Proteomes" id="UP001310248">
    <property type="component" value="Unassembled WGS sequence"/>
</dbReference>
<keyword evidence="3" id="KW-1134">Transmembrane beta strand</keyword>
<accession>A0ABU7G8G8</accession>
<evidence type="ECO:0000256" key="5">
    <source>
        <dbReference type="ARBA" id="ARBA00022729"/>
    </source>
</evidence>
<dbReference type="InterPro" id="IPR045584">
    <property type="entry name" value="Pilin-like"/>
</dbReference>
<reference evidence="12" key="1">
    <citation type="submission" date="2023-07" db="EMBL/GenBank/DDBJ databases">
        <title>Draft genome sequence of Agarivorans aestuarii strain ZMCS4, a CAZymes producing bacteria isolated from the marine brown algae Clodostephus spongiosus.</title>
        <authorList>
            <person name="Lorente B."/>
            <person name="Cabral C."/>
            <person name="Frias J."/>
            <person name="Faria J."/>
            <person name="Toubarro D."/>
        </authorList>
    </citation>
    <scope>NUCLEOTIDE SEQUENCE [LARGE SCALE GENOMIC DNA]</scope>
    <source>
        <strain evidence="12">ZMCS4</strain>
    </source>
</reference>
<organism evidence="11 12">
    <name type="scientific">Agarivorans aestuarii</name>
    <dbReference type="NCBI Taxonomy" id="1563703"/>
    <lineage>
        <taxon>Bacteria</taxon>
        <taxon>Pseudomonadati</taxon>
        <taxon>Pseudomonadota</taxon>
        <taxon>Gammaproteobacteria</taxon>
        <taxon>Alteromonadales</taxon>
        <taxon>Alteromonadaceae</taxon>
        <taxon>Agarivorans</taxon>
    </lineage>
</organism>
<evidence type="ECO:0000256" key="7">
    <source>
        <dbReference type="ARBA" id="ARBA00023237"/>
    </source>
</evidence>
<feature type="signal peptide" evidence="9">
    <location>
        <begin position="1"/>
        <end position="21"/>
    </location>
</feature>
<evidence type="ECO:0000313" key="12">
    <source>
        <dbReference type="Proteomes" id="UP001310248"/>
    </source>
</evidence>
<feature type="domain" description="Trimeric autotransporter adhesin YadA-like C-terminal membrane anchor" evidence="10">
    <location>
        <begin position="356"/>
        <end position="418"/>
    </location>
</feature>
<dbReference type="RefSeq" id="WP_329776413.1">
    <property type="nucleotide sequence ID" value="NZ_JAYDYW010000014.1"/>
</dbReference>
<feature type="compositionally biased region" description="Basic and acidic residues" evidence="8">
    <location>
        <begin position="267"/>
        <end position="287"/>
    </location>
</feature>
<sequence length="419" mass="45636">MKKSLIALTLSSLFCANLAFADNELPITSPELELIGDMVIVDETAGTIGRDSNDDSVRGYFDNNGDERSQQDAAVEYAAKVIENGGKAVGGAEKFAARQDFNGKAISAHDEMMTVATQAILDNPLLKEASPAEFKEAVGFSRAEVIEANSHYYNNRVPLDDALNANREQFKDIVEAGEERNRQIDENSRTIESEKDRNNQQDKQIGKIEDKQKSIGENVDKNAKNISDNKKLGENNKSRLDEITKGAGDEIDANRNTIHGEVDKQRKWNAEAEREQSSWNRSAEDAAGKMTTDISKNSSSINANRNSIEDNRLSIENLQAKTQQEINRLDNKIDVMEGRLSNGVAMSSAMSQMQFNGGAGVGVGVATFNGSNAIALGAGYSFGDEQQWMLRGSISHSQTSKGGNQSDTMAGAGITYSFN</sequence>
<dbReference type="Gene3D" id="3.30.1300.30">
    <property type="entry name" value="GSPII I/J protein-like"/>
    <property type="match status" value="1"/>
</dbReference>
<keyword evidence="7" id="KW-0998">Cell outer membrane</keyword>
<keyword evidence="5 9" id="KW-0732">Signal</keyword>
<reference evidence="11 12" key="2">
    <citation type="submission" date="2023-12" db="EMBL/GenBank/DDBJ databases">
        <authorList>
            <consortium name="Cladostephus spongiosus"/>
            <person name="Lorente B."/>
            <person name="Cabral C."/>
            <person name="Frias J."/>
            <person name="Faria J."/>
            <person name="Toubarro D."/>
        </authorList>
    </citation>
    <scope>NUCLEOTIDE SEQUENCE [LARGE SCALE GENOMIC DNA]</scope>
    <source>
        <strain evidence="11 12">ZMCS4</strain>
    </source>
</reference>
<dbReference type="Pfam" id="PF03895">
    <property type="entry name" value="YadA_anchor"/>
    <property type="match status" value="1"/>
</dbReference>
<feature type="region of interest" description="Disordered" evidence="8">
    <location>
        <begin position="179"/>
        <end position="239"/>
    </location>
</feature>
<evidence type="ECO:0000256" key="4">
    <source>
        <dbReference type="ARBA" id="ARBA00022692"/>
    </source>
</evidence>
<comment type="caution">
    <text evidence="11">The sequence shown here is derived from an EMBL/GenBank/DDBJ whole genome shotgun (WGS) entry which is preliminary data.</text>
</comment>
<dbReference type="EMBL" id="JAYDYW010000014">
    <property type="protein sequence ID" value="MEE1675555.1"/>
    <property type="molecule type" value="Genomic_DNA"/>
</dbReference>
<evidence type="ECO:0000256" key="6">
    <source>
        <dbReference type="ARBA" id="ARBA00023136"/>
    </source>
</evidence>
<evidence type="ECO:0000256" key="2">
    <source>
        <dbReference type="ARBA" id="ARBA00004442"/>
    </source>
</evidence>
<feature type="region of interest" description="Disordered" evidence="8">
    <location>
        <begin position="267"/>
        <end position="303"/>
    </location>
</feature>
<feature type="compositionally biased region" description="Low complexity" evidence="8">
    <location>
        <begin position="294"/>
        <end position="303"/>
    </location>
</feature>
<feature type="compositionally biased region" description="Polar residues" evidence="8">
    <location>
        <begin position="394"/>
        <end position="408"/>
    </location>
</feature>
<feature type="region of interest" description="Disordered" evidence="8">
    <location>
        <begin position="394"/>
        <end position="419"/>
    </location>
</feature>
<evidence type="ECO:0000256" key="8">
    <source>
        <dbReference type="SAM" id="MobiDB-lite"/>
    </source>
</evidence>
<protein>
    <submittedName>
        <fullName evidence="11">YadA-like family protein</fullName>
    </submittedName>
</protein>
<dbReference type="InterPro" id="IPR005594">
    <property type="entry name" value="YadA_C"/>
</dbReference>
<name>A0ABU7G8G8_9ALTE</name>
<keyword evidence="4" id="KW-0812">Transmembrane</keyword>
<feature type="chain" id="PRO_5045058100" evidence="9">
    <location>
        <begin position="22"/>
        <end position="419"/>
    </location>
</feature>
<keyword evidence="6" id="KW-0472">Membrane</keyword>
<evidence type="ECO:0000259" key="10">
    <source>
        <dbReference type="Pfam" id="PF03895"/>
    </source>
</evidence>